<sequence length="290" mass="32449">MGKPFIGSEALAAGALTPYALRSRFTAMHPDVYVAPGIELTAPARAAAAWLWSWRQGIVAGQSAAAIHGAKWVDARRPAELLWSNRRPPKGIRAWSDGFLDDEIEFVDGIRVTTPARTALDLARRYPLDKAVAAIDALGRATQFKMGDVELLVERYKGRRGIREARKVLALVDPGAESPKETWLRLMVLRHGFPPLTTQIPVYNEYGVLVAVLDMGWEDIKLALDYDGAHHRTPARFNTDIRRHDEVTRLGWSDIRVTSLDTEAVIIARLTDEWNRRTCSERENPTGFSQ</sequence>
<evidence type="ECO:0000313" key="1">
    <source>
        <dbReference type="EMBL" id="ODQ92685.1"/>
    </source>
</evidence>
<proteinExistence type="predicted"/>
<gene>
    <name evidence="1" type="ORF">BHQ17_16325</name>
</gene>
<dbReference type="RefSeq" id="WP_069406205.1">
    <property type="nucleotide sequence ID" value="NZ_MIGZ01000095.1"/>
</dbReference>
<evidence type="ECO:0008006" key="3">
    <source>
        <dbReference type="Google" id="ProtNLM"/>
    </source>
</evidence>
<organism evidence="1 2">
    <name type="scientific">Mycolicibacterium holsaticum</name>
    <dbReference type="NCBI Taxonomy" id="152142"/>
    <lineage>
        <taxon>Bacteria</taxon>
        <taxon>Bacillati</taxon>
        <taxon>Actinomycetota</taxon>
        <taxon>Actinomycetes</taxon>
        <taxon>Mycobacteriales</taxon>
        <taxon>Mycobacteriaceae</taxon>
        <taxon>Mycolicibacterium</taxon>
    </lineage>
</organism>
<dbReference type="AlphaFoldDB" id="A0A1E3RS04"/>
<evidence type="ECO:0000313" key="2">
    <source>
        <dbReference type="Proteomes" id="UP000094243"/>
    </source>
</evidence>
<accession>A0A1E3RS04</accession>
<keyword evidence="2" id="KW-1185">Reference proteome</keyword>
<name>A0A1E3RS04_9MYCO</name>
<comment type="caution">
    <text evidence="1">The sequence shown here is derived from an EMBL/GenBank/DDBJ whole genome shotgun (WGS) entry which is preliminary data.</text>
</comment>
<reference evidence="2" key="1">
    <citation type="submission" date="2016-09" db="EMBL/GenBank/DDBJ databases">
        <authorList>
            <person name="Greninger A.L."/>
            <person name="Jerome K.R."/>
            <person name="Mcnair B."/>
            <person name="Wallis C."/>
            <person name="Fang F."/>
        </authorList>
    </citation>
    <scope>NUCLEOTIDE SEQUENCE [LARGE SCALE GENOMIC DNA]</scope>
    <source>
        <strain evidence="2">M7</strain>
    </source>
</reference>
<dbReference type="OrthoDB" id="5181611at2"/>
<dbReference type="Proteomes" id="UP000094243">
    <property type="component" value="Unassembled WGS sequence"/>
</dbReference>
<dbReference type="EMBL" id="MIGZ01000095">
    <property type="protein sequence ID" value="ODQ92685.1"/>
    <property type="molecule type" value="Genomic_DNA"/>
</dbReference>
<protein>
    <recommendedName>
        <fullName evidence="3">DUF559 domain-containing protein</fullName>
    </recommendedName>
</protein>